<name>A0A6A6QAH8_9PEZI</name>
<sequence>MGRYKHARNAFQYLRDWQHEHDIVEARIWSDAAEAYMEEGGGADTIIQGYTTPEKAASWAQKRDAARKRFVDMALYRFEKYVQVLIPSVPDLAPTPNALNVPVPPNVTVAPAPGGVIVKHNSQEWPTVIELSDGTFAEIGCPHCKGNAIADPQTGALKYLKGIHGISNHMFSSHGSNPNRDTAAIKQMTLRQLTPVEIVALNFNAPGAPKIEKIPCLLPSEGTGSQLPPFSAGDIEPFSQEFDKLGRSDSAGSSILSPHNQGSKDMLDALPTSAPPRPGSSGRKKRPAPPKRVNLLMKHHKEDEMGTDTQNDKMWLERDIKNYRDDIMSWTKSEPRKYF</sequence>
<keyword evidence="3" id="KW-1185">Reference proteome</keyword>
<dbReference type="Proteomes" id="UP000799750">
    <property type="component" value="Unassembled WGS sequence"/>
</dbReference>
<dbReference type="EMBL" id="MU004199">
    <property type="protein sequence ID" value="KAF2489375.1"/>
    <property type="molecule type" value="Genomic_DNA"/>
</dbReference>
<evidence type="ECO:0000313" key="2">
    <source>
        <dbReference type="EMBL" id="KAF2489375.1"/>
    </source>
</evidence>
<feature type="compositionally biased region" description="Polar residues" evidence="1">
    <location>
        <begin position="250"/>
        <end position="263"/>
    </location>
</feature>
<reference evidence="2" key="1">
    <citation type="journal article" date="2020" name="Stud. Mycol.">
        <title>101 Dothideomycetes genomes: a test case for predicting lifestyles and emergence of pathogens.</title>
        <authorList>
            <person name="Haridas S."/>
            <person name="Albert R."/>
            <person name="Binder M."/>
            <person name="Bloem J."/>
            <person name="Labutti K."/>
            <person name="Salamov A."/>
            <person name="Andreopoulos B."/>
            <person name="Baker S."/>
            <person name="Barry K."/>
            <person name="Bills G."/>
            <person name="Bluhm B."/>
            <person name="Cannon C."/>
            <person name="Castanera R."/>
            <person name="Culley D."/>
            <person name="Daum C."/>
            <person name="Ezra D."/>
            <person name="Gonzalez J."/>
            <person name="Henrissat B."/>
            <person name="Kuo A."/>
            <person name="Liang C."/>
            <person name="Lipzen A."/>
            <person name="Lutzoni F."/>
            <person name="Magnuson J."/>
            <person name="Mondo S."/>
            <person name="Nolan M."/>
            <person name="Ohm R."/>
            <person name="Pangilinan J."/>
            <person name="Park H.-J."/>
            <person name="Ramirez L."/>
            <person name="Alfaro M."/>
            <person name="Sun H."/>
            <person name="Tritt A."/>
            <person name="Yoshinaga Y."/>
            <person name="Zwiers L.-H."/>
            <person name="Turgeon B."/>
            <person name="Goodwin S."/>
            <person name="Spatafora J."/>
            <person name="Crous P."/>
            <person name="Grigoriev I."/>
        </authorList>
    </citation>
    <scope>NUCLEOTIDE SEQUENCE</scope>
    <source>
        <strain evidence="2">CBS 269.34</strain>
    </source>
</reference>
<dbReference type="OrthoDB" id="3864188at2759"/>
<evidence type="ECO:0000313" key="3">
    <source>
        <dbReference type="Proteomes" id="UP000799750"/>
    </source>
</evidence>
<proteinExistence type="predicted"/>
<feature type="region of interest" description="Disordered" evidence="1">
    <location>
        <begin position="244"/>
        <end position="291"/>
    </location>
</feature>
<dbReference type="AlphaFoldDB" id="A0A6A6QAH8"/>
<evidence type="ECO:0000256" key="1">
    <source>
        <dbReference type="SAM" id="MobiDB-lite"/>
    </source>
</evidence>
<gene>
    <name evidence="2" type="ORF">BU16DRAFT_180468</name>
</gene>
<protein>
    <submittedName>
        <fullName evidence="2">Uncharacterized protein</fullName>
    </submittedName>
</protein>
<accession>A0A6A6QAH8</accession>
<organism evidence="2 3">
    <name type="scientific">Lophium mytilinum</name>
    <dbReference type="NCBI Taxonomy" id="390894"/>
    <lineage>
        <taxon>Eukaryota</taxon>
        <taxon>Fungi</taxon>
        <taxon>Dikarya</taxon>
        <taxon>Ascomycota</taxon>
        <taxon>Pezizomycotina</taxon>
        <taxon>Dothideomycetes</taxon>
        <taxon>Pleosporomycetidae</taxon>
        <taxon>Mytilinidiales</taxon>
        <taxon>Mytilinidiaceae</taxon>
        <taxon>Lophium</taxon>
    </lineage>
</organism>